<evidence type="ECO:0000259" key="8">
    <source>
        <dbReference type="Pfam" id="PF12770"/>
    </source>
</evidence>
<dbReference type="Pfam" id="PF12770">
    <property type="entry name" value="CHAT"/>
    <property type="match status" value="1"/>
</dbReference>
<dbReference type="eggNOG" id="COG3292">
    <property type="taxonomic scope" value="Bacteria"/>
</dbReference>
<reference evidence="9 10" key="1">
    <citation type="submission" date="2012-09" db="EMBL/GenBank/DDBJ databases">
        <title>Genome Sequence of alkane-degrading Bacterium Alcanivorax sp. 19-m-6.</title>
        <authorList>
            <person name="Lai Q."/>
            <person name="Shao Z."/>
        </authorList>
    </citation>
    <scope>NUCLEOTIDE SEQUENCE [LARGE SCALE GENOMIC DNA]</scope>
    <source>
        <strain evidence="9 10">19-m-6</strain>
    </source>
</reference>
<dbReference type="Gene3D" id="2.130.10.10">
    <property type="entry name" value="YVTN repeat-like/Quinoprotein amine dehydrogenase"/>
    <property type="match status" value="1"/>
</dbReference>
<feature type="region of interest" description="Disordered" evidence="7">
    <location>
        <begin position="1961"/>
        <end position="1989"/>
    </location>
</feature>
<dbReference type="SUPFAM" id="SSF48403">
    <property type="entry name" value="Ankyrin repeat"/>
    <property type="match status" value="1"/>
</dbReference>
<dbReference type="eggNOG" id="COG4995">
    <property type="taxonomic scope" value="Bacteria"/>
</dbReference>
<dbReference type="Pfam" id="PF12796">
    <property type="entry name" value="Ank_2"/>
    <property type="match status" value="2"/>
</dbReference>
<feature type="repeat" description="ANK" evidence="6">
    <location>
        <begin position="67"/>
        <end position="99"/>
    </location>
</feature>
<dbReference type="PANTHER" id="PTHR24173">
    <property type="entry name" value="ANKYRIN REPEAT CONTAINING"/>
    <property type="match status" value="1"/>
</dbReference>
<dbReference type="InterPro" id="IPR011990">
    <property type="entry name" value="TPR-like_helical_dom_sf"/>
</dbReference>
<dbReference type="InterPro" id="IPR015943">
    <property type="entry name" value="WD40/YVTN_repeat-like_dom_sf"/>
</dbReference>
<dbReference type="STRING" id="1177154.Y5S_02077"/>
<gene>
    <name evidence="9" type="ORF">Y5S_02077</name>
</gene>
<dbReference type="InterPro" id="IPR002110">
    <property type="entry name" value="Ankyrin_rpt"/>
</dbReference>
<dbReference type="InterPro" id="IPR024983">
    <property type="entry name" value="CHAT_dom"/>
</dbReference>
<evidence type="ECO:0000256" key="4">
    <source>
        <dbReference type="ARBA" id="ARBA00023043"/>
    </source>
</evidence>
<accession>A0A095SJ79</accession>
<dbReference type="EMBL" id="ARXV01000007">
    <property type="protein sequence ID" value="KGD64711.1"/>
    <property type="molecule type" value="Genomic_DNA"/>
</dbReference>
<comment type="caution">
    <text evidence="9">The sequence shown here is derived from an EMBL/GenBank/DDBJ whole genome shotgun (WGS) entry which is preliminary data.</text>
</comment>
<sequence length="2392" mass="263670">MQSAVWGSAMAAGWPRFLLLWALGGALSLAGPAYAESFREVLASDDAAALEQWLTAEPARVSVKDDAGALPLPLAARQGNLEAVVLLVEAGADLSLTGEEGKTALQWSILGGHGEITDYLLKQSGGQPARNAAGESALHWCARAGNAALCARLMKAGLSPLDKDSQGQTPLEVAISWGHFALLNSLLDNTVLPDAVAQTALSFDDDRIRYWSALYWAGRETLLLASLEQDLLAATPQPLAAYIWSSTLRRQRRLEGAYEAAEPALREALGLTPRIVMALDRDEASALQQFPVEASYQLSDVYALSELASVARDRQQYPAFFGYLEAGLALAPDHWQLVWMYENMKALDQPGMRERAAAFAARQEIRDTLTGEYLRALLPQHTWKYSDRLVFIERFLAAAPQDSRALVAQSLALNGNGYYPQAVEAQLSAIARFPFYARRQYAVEQLLKTGQHDRARRVSMGLAYWYGADNRQARGARYYAEGLMDEGDLGGAREVLETALAAAPEDGRLLIELARLELRDGHSELALAAAAKGAPLIDHLAEHHLATLLEAYRKTGDHAASIAAFRRYEPAIGDVSAGMLEGMLGDLEALGSKEDYRTLLNQALATYPGDAALLMREASARWAQGQRQQARNMLMAILPSSPGSERLLDTLYEYTAALQGEQAARQWAGALTARYPWKKAVWELAERSGAKTVPQMWQEAVSAAPTETFACEALVDHYVGEKEWDRAHGWARSCLQQQEEGAASRLSARQSLLLYDVWVYENQTRHQRLANAQVVAAEASFQEFLEGRGHYMDYLRYQESFCRARKDNRCAAQSLVARSTYQRDSTSHFHDLVARYSEELGANQTFGYGARMLARNPYDRDVVNSFLHKHLLWGGSPIVALKAIKDANARGLDIERSWERKALGQLGDSLSEFEQYTVEGKRPGTSLRYLQWFDAARRSALSADGTRVFYQLDGDMPGVEIVLPSGEQVIRRDHPVFGKPVYFSRGATFLELAYTPSGQLTRIADSSGSVIALHYNDDDEIRELISPEATLQFTYNPMGKPVRIVDVGVGELRVSYDDQGEILAVDSEQGHQMALRITRSFQTLLGMVNQVKRINDVKHLPQLSVDDPELDVLREDYEETEYLSAEEQKSGLALAAYLLAHVGDSARYVMEAEDVLYRAITAAHVHSDDKRFVIRGAEAVTLLHQLYRQVRPHGLPEETFDNWSSAYGWLRSAEQAKSRSKLRKALAAIGEEPITLLRDAHRLQRSDFSNTAYWHRYGNSELLGERLAGAEKQQVLLRENGDVVVATSQGLSVLTEGYWHWFGMDARTQRLSATVAPEAGDERANILALAETEDGVLWLGTARGLLALAGDYEGEVKRWSVAQGLPSARVQALAAHDDQVWVGTAKGLVRLQYGEGQPVPLAAMEGQSIEQVLRLPGSEAALLYRAEDTAWLWAGDQRTRLGRANSMAFDSGRMRAYRLDQDQVFAHSLDGESGVWSLVDETPLLVAGKNDLLMAKRAHELSIWHLGEGEEALVVNTDRGINVLQGNYFEAMPLPFAEQRGGLPLGPRVSWSDEQGLVLFSEEGVYTRREGDSDRVTRDRVYDLLMSEAFDGVFMATGNSILILGNDMPVEAVFPYSSVNARVLAEDAEGRLISHDGYQVVRFAQDSDTPQVLFSARPSVEEEGWQGGIVDMLVDSRGTLWVVAGSSLFRYADQQVTEFNYLLDSKVFPSRSPLLVGVHETLDGGIEVVASNERHLAHQGVDLSGGLLRWNGNGFDNVGKPANWFVTGYTVLDERTALVGTNQDFARELAGEDSWQKRQAFPAMNDPSYQAVKEQNPLFWLGGEGSRFAGENTWLLPTAGGVVLYHGGTWLYPDRLNQLLPYDQARGQYGGRTVHDVAVAENGRVYVATDLGVLLYESQGVASLLNDNQYGQLAFLGGDTQQQQALSNIFLPALAKDSEQGQLLQRYQDMEQQIHELEAKLERADKAPLASPADSKRGDDAPAVARAENRDQAVRLRQELANKNRLRETLLARMESEHFGLYQMLKLDPREVAAMHQQLGEEQALVQYLPTPDKLLIQLVTREGAQIREVTVSHADLELVSELVVRGMRYRARHLEAGERGLSAPANPEQGAAEEVGQMDNHLAWLYDKLLRPVERELEGKSQVLVTPVGALTYLPFPALLRQPGTEDGQHREYAAQRFNIGVVPSLYHLSLVLQQNGSYSDGLTLVADPDGSLPGARQEVSRIAAESAGQPTVLEGAAATYTNVAAAVRDARVVHLATHGSLDPAVPADSYLLLAEGYRLDVIDIAALQLDQTDLVVLSACETGIGKPGLEYATLARAFALAKVPTVVASYWKVDDGATANLMEAFYASMREHPESGFLEAMAEAQRSLIASGGRYADPAAWAAFTLFGKP</sequence>
<evidence type="ECO:0000256" key="7">
    <source>
        <dbReference type="SAM" id="MobiDB-lite"/>
    </source>
</evidence>
<evidence type="ECO:0000313" key="10">
    <source>
        <dbReference type="Proteomes" id="UP000029444"/>
    </source>
</evidence>
<dbReference type="PANTHER" id="PTHR24173:SF74">
    <property type="entry name" value="ANKYRIN REPEAT DOMAIN-CONTAINING PROTEIN 16"/>
    <property type="match status" value="1"/>
</dbReference>
<evidence type="ECO:0000256" key="3">
    <source>
        <dbReference type="ARBA" id="ARBA00022786"/>
    </source>
</evidence>
<evidence type="ECO:0000256" key="5">
    <source>
        <dbReference type="ARBA" id="ARBA00038500"/>
    </source>
</evidence>
<proteinExistence type="inferred from homology"/>
<comment type="pathway">
    <text evidence="1">Protein modification; protein ubiquitination.</text>
</comment>
<dbReference type="eggNOG" id="COG3209">
    <property type="taxonomic scope" value="Bacteria"/>
</dbReference>
<dbReference type="PROSITE" id="PS50297">
    <property type="entry name" value="ANK_REP_REGION"/>
    <property type="match status" value="1"/>
</dbReference>
<dbReference type="PROSITE" id="PS50088">
    <property type="entry name" value="ANK_REPEAT"/>
    <property type="match status" value="1"/>
</dbReference>
<keyword evidence="10" id="KW-1185">Reference proteome</keyword>
<organism evidence="9 10">
    <name type="scientific">Alcanivorax nanhaiticus</name>
    <dbReference type="NCBI Taxonomy" id="1177154"/>
    <lineage>
        <taxon>Bacteria</taxon>
        <taxon>Pseudomonadati</taxon>
        <taxon>Pseudomonadota</taxon>
        <taxon>Gammaproteobacteria</taxon>
        <taxon>Oceanospirillales</taxon>
        <taxon>Alcanivoracaceae</taxon>
        <taxon>Alcanivorax</taxon>
    </lineage>
</organism>
<dbReference type="eggNOG" id="COG0666">
    <property type="taxonomic scope" value="Bacteria"/>
</dbReference>
<keyword evidence="2" id="KW-0677">Repeat</keyword>
<dbReference type="InterPro" id="IPR036770">
    <property type="entry name" value="Ankyrin_rpt-contain_sf"/>
</dbReference>
<feature type="domain" description="CHAT" evidence="8">
    <location>
        <begin position="2123"/>
        <end position="2390"/>
    </location>
</feature>
<dbReference type="PATRIC" id="fig|1177154.3.peg.2113"/>
<evidence type="ECO:0000256" key="6">
    <source>
        <dbReference type="PROSITE-ProRule" id="PRU00023"/>
    </source>
</evidence>
<dbReference type="Proteomes" id="UP000029444">
    <property type="component" value="Unassembled WGS sequence"/>
</dbReference>
<evidence type="ECO:0000313" key="9">
    <source>
        <dbReference type="EMBL" id="KGD64711.1"/>
    </source>
</evidence>
<dbReference type="Gene3D" id="1.25.40.20">
    <property type="entry name" value="Ankyrin repeat-containing domain"/>
    <property type="match status" value="1"/>
</dbReference>
<comment type="similarity">
    <text evidence="5">Belongs to the fem-1 family.</text>
</comment>
<evidence type="ECO:0000256" key="1">
    <source>
        <dbReference type="ARBA" id="ARBA00004906"/>
    </source>
</evidence>
<dbReference type="eggNOG" id="COG0457">
    <property type="taxonomic scope" value="Bacteria"/>
</dbReference>
<dbReference type="OrthoDB" id="9146156at2"/>
<keyword evidence="3" id="KW-0833">Ubl conjugation pathway</keyword>
<keyword evidence="4 6" id="KW-0040">ANK repeat</keyword>
<dbReference type="SMART" id="SM00248">
    <property type="entry name" value="ANK"/>
    <property type="match status" value="4"/>
</dbReference>
<dbReference type="Gene3D" id="1.25.40.10">
    <property type="entry name" value="Tetratricopeptide repeat domain"/>
    <property type="match status" value="1"/>
</dbReference>
<name>A0A095SJ79_9GAMM</name>
<protein>
    <recommendedName>
        <fullName evidence="8">CHAT domain-containing protein</fullName>
    </recommendedName>
</protein>
<evidence type="ECO:0000256" key="2">
    <source>
        <dbReference type="ARBA" id="ARBA00022737"/>
    </source>
</evidence>